<dbReference type="PANTHER" id="PTHR22106:SF5">
    <property type="entry name" value="COILED-COIL DOMAIN-CONTAINING PROTEIN 78"/>
    <property type="match status" value="1"/>
</dbReference>
<protein>
    <submittedName>
        <fullName evidence="3">Coiled-coil domain containing 78</fullName>
    </submittedName>
</protein>
<feature type="coiled-coil region" evidence="1">
    <location>
        <begin position="204"/>
        <end position="238"/>
    </location>
</feature>
<evidence type="ECO:0000313" key="3">
    <source>
        <dbReference type="Ensembl" id="ENSMCSP00000019186.1"/>
    </source>
</evidence>
<dbReference type="GO" id="GO:0005737">
    <property type="term" value="C:cytoplasm"/>
    <property type="evidence" value="ECO:0007669"/>
    <property type="project" value="TreeGrafter"/>
</dbReference>
<name>A0A8C5UH98_9PASS</name>
<evidence type="ECO:0000256" key="2">
    <source>
        <dbReference type="SAM" id="MobiDB-lite"/>
    </source>
</evidence>
<keyword evidence="1" id="KW-0175">Coiled coil</keyword>
<reference evidence="3" key="2">
    <citation type="submission" date="2025-09" db="UniProtKB">
        <authorList>
            <consortium name="Ensembl"/>
        </authorList>
    </citation>
    <scope>IDENTIFICATION</scope>
</reference>
<feature type="region of interest" description="Disordered" evidence="2">
    <location>
        <begin position="123"/>
        <end position="145"/>
    </location>
</feature>
<dbReference type="InterPro" id="IPR039873">
    <property type="entry name" value="CCDC78"/>
</dbReference>
<sequence length="436" mass="47570">MATAAGTFLSFQSDFLPKAGCVGSVGNHRISEWFGLEGTLKLIPSHPCHGQGHLPLSQGAPSHILPGLVHFQGSGSRSFGALNKPSFFLSRLALGKELQEAKGAIGDTRNRLAEQSAVRTGCLAPPWAPRAPSERAGLGSSAPAPVPLQGTRHAQVLSVHFPLHVVEARLAKAVGGILFAGFQKELVESLGIGTAGFCLLCQVLLTSQNQLQEVEAENARLQLRLKELNEEYRARLARYIGDVAVGAMSAPASQAAMKLFVDRMLRDIRASYKSREEQLARAARSYRKPPCSPWAEWKSPRGWCCVPWGTSLFPFGHQRWGSGWDGDELWVSPGGAGCGSDPNDPNELSCARQLDEQGWAELRKQLREFTHNTQEELEQQRSQLLARAVVAEEQVSELQEYIDQHLARYKQEILQLRSAEGSEVPHAPGASTGHQP</sequence>
<organism evidence="3 4">
    <name type="scientific">Malurus cyaneus samueli</name>
    <dbReference type="NCBI Taxonomy" id="2593467"/>
    <lineage>
        <taxon>Eukaryota</taxon>
        <taxon>Metazoa</taxon>
        <taxon>Chordata</taxon>
        <taxon>Craniata</taxon>
        <taxon>Vertebrata</taxon>
        <taxon>Euteleostomi</taxon>
        <taxon>Archelosauria</taxon>
        <taxon>Archosauria</taxon>
        <taxon>Dinosauria</taxon>
        <taxon>Saurischia</taxon>
        <taxon>Theropoda</taxon>
        <taxon>Coelurosauria</taxon>
        <taxon>Aves</taxon>
        <taxon>Neognathae</taxon>
        <taxon>Neoaves</taxon>
        <taxon>Telluraves</taxon>
        <taxon>Australaves</taxon>
        <taxon>Passeriformes</taxon>
        <taxon>Meliphagoidea</taxon>
        <taxon>Maluridae</taxon>
        <taxon>Malurus</taxon>
    </lineage>
</organism>
<dbReference type="OrthoDB" id="2113965at2759"/>
<dbReference type="AlphaFoldDB" id="A0A8C5UH98"/>
<accession>A0A8C5UH98</accession>
<proteinExistence type="predicted"/>
<dbReference type="Proteomes" id="UP000694560">
    <property type="component" value="Unplaced"/>
</dbReference>
<reference evidence="3" key="1">
    <citation type="submission" date="2025-08" db="UniProtKB">
        <authorList>
            <consortium name="Ensembl"/>
        </authorList>
    </citation>
    <scope>IDENTIFICATION</scope>
</reference>
<keyword evidence="4" id="KW-1185">Reference proteome</keyword>
<evidence type="ECO:0000256" key="1">
    <source>
        <dbReference type="SAM" id="Coils"/>
    </source>
</evidence>
<evidence type="ECO:0000313" key="4">
    <source>
        <dbReference type="Proteomes" id="UP000694560"/>
    </source>
</evidence>
<dbReference type="PANTHER" id="PTHR22106">
    <property type="entry name" value="COILED-COIL DOMAIN-CONTAINING PROTEIN 78"/>
    <property type="match status" value="1"/>
</dbReference>
<dbReference type="Ensembl" id="ENSMCST00000019666.1">
    <property type="protein sequence ID" value="ENSMCSP00000019186.1"/>
    <property type="gene ID" value="ENSMCSG00000013466.1"/>
</dbReference>